<accession>A0A645J755</accession>
<organism evidence="1">
    <name type="scientific">bioreactor metagenome</name>
    <dbReference type="NCBI Taxonomy" id="1076179"/>
    <lineage>
        <taxon>unclassified sequences</taxon>
        <taxon>metagenomes</taxon>
        <taxon>ecological metagenomes</taxon>
    </lineage>
</organism>
<protein>
    <submittedName>
        <fullName evidence="1">Uncharacterized protein</fullName>
    </submittedName>
</protein>
<gene>
    <name evidence="1" type="ORF">SDC9_206687</name>
</gene>
<sequence>MNTSELALSRWLRMTKLLPVQVRHQHIPRCGIGKIDCIANHMKIAARINVPRIKSKTVCESSHGVSRIQPMLPLIVDEDGSIRINSQIV</sequence>
<name>A0A645J755_9ZZZZ</name>
<proteinExistence type="predicted"/>
<dbReference type="EMBL" id="VSSQ01132403">
    <property type="protein sequence ID" value="MPN58970.1"/>
    <property type="molecule type" value="Genomic_DNA"/>
</dbReference>
<dbReference type="AlphaFoldDB" id="A0A645J755"/>
<reference evidence="1" key="1">
    <citation type="submission" date="2019-08" db="EMBL/GenBank/DDBJ databases">
        <authorList>
            <person name="Kucharzyk K."/>
            <person name="Murdoch R.W."/>
            <person name="Higgins S."/>
            <person name="Loffler F."/>
        </authorList>
    </citation>
    <scope>NUCLEOTIDE SEQUENCE</scope>
</reference>
<evidence type="ECO:0000313" key="1">
    <source>
        <dbReference type="EMBL" id="MPN58970.1"/>
    </source>
</evidence>
<comment type="caution">
    <text evidence="1">The sequence shown here is derived from an EMBL/GenBank/DDBJ whole genome shotgun (WGS) entry which is preliminary data.</text>
</comment>